<evidence type="ECO:0000313" key="2">
    <source>
        <dbReference type="Proteomes" id="UP000790377"/>
    </source>
</evidence>
<organism evidence="1 2">
    <name type="scientific">Hygrophoropsis aurantiaca</name>
    <dbReference type="NCBI Taxonomy" id="72124"/>
    <lineage>
        <taxon>Eukaryota</taxon>
        <taxon>Fungi</taxon>
        <taxon>Dikarya</taxon>
        <taxon>Basidiomycota</taxon>
        <taxon>Agaricomycotina</taxon>
        <taxon>Agaricomycetes</taxon>
        <taxon>Agaricomycetidae</taxon>
        <taxon>Boletales</taxon>
        <taxon>Coniophorineae</taxon>
        <taxon>Hygrophoropsidaceae</taxon>
        <taxon>Hygrophoropsis</taxon>
    </lineage>
</organism>
<gene>
    <name evidence="1" type="ORF">BJ138DRAFT_17571</name>
</gene>
<accession>A0ACB8AQP7</accession>
<proteinExistence type="predicted"/>
<evidence type="ECO:0000313" key="1">
    <source>
        <dbReference type="EMBL" id="KAH7915597.1"/>
    </source>
</evidence>
<name>A0ACB8AQP7_9AGAM</name>
<dbReference type="EMBL" id="MU267598">
    <property type="protein sequence ID" value="KAH7915597.1"/>
    <property type="molecule type" value="Genomic_DNA"/>
</dbReference>
<comment type="caution">
    <text evidence="1">The sequence shown here is derived from an EMBL/GenBank/DDBJ whole genome shotgun (WGS) entry which is preliminary data.</text>
</comment>
<keyword evidence="2" id="KW-1185">Reference proteome</keyword>
<sequence>MSLLQQDPNAYANEHDYQSASPSSKPLNVGVNSPFDSYEFGHLQSPPFPHTPSYNGSYQNSPYSGHSELSFDPADEVYGLFGDASNGPIIREDYDPSEYDAPNSSGLLVFDGEYMPSIDRNGAHVSVSVTPATYDQHSPNSFDYSSPSSNADDGQRSRASSVSSNHRHPTSSPRMDMAHTFENLHFESPGWPSHQLPGDRGASPPRKPQSPPQLMIPDTNGSSSRPMFQQEPPLINAPEGDGGFSSGPQLHIVPATPVSGGGAASQAVPFQSTLETLHQGSAQNGQQPRVISPPWDHQQIQHTEISQPLGVPQFHEQSAQLPYPFQHSHSNTSQGLSTPAPQVHSDPNTNFLFPNLPPRTRSKSDTSSSLRPFWNSSLMTQEQLSAMDGSALDDGAAPIERECEPNILWSSSITSLAALLRGCSSQFYERLPFARHVLNGCQPSPIQI</sequence>
<protein>
    <submittedName>
        <fullName evidence="1">Uncharacterized protein</fullName>
    </submittedName>
</protein>
<reference evidence="1" key="1">
    <citation type="journal article" date="2021" name="New Phytol.">
        <title>Evolutionary innovations through gain and loss of genes in the ectomycorrhizal Boletales.</title>
        <authorList>
            <person name="Wu G."/>
            <person name="Miyauchi S."/>
            <person name="Morin E."/>
            <person name="Kuo A."/>
            <person name="Drula E."/>
            <person name="Varga T."/>
            <person name="Kohler A."/>
            <person name="Feng B."/>
            <person name="Cao Y."/>
            <person name="Lipzen A."/>
            <person name="Daum C."/>
            <person name="Hundley H."/>
            <person name="Pangilinan J."/>
            <person name="Johnson J."/>
            <person name="Barry K."/>
            <person name="LaButti K."/>
            <person name="Ng V."/>
            <person name="Ahrendt S."/>
            <person name="Min B."/>
            <person name="Choi I.G."/>
            <person name="Park H."/>
            <person name="Plett J.M."/>
            <person name="Magnuson J."/>
            <person name="Spatafora J.W."/>
            <person name="Nagy L.G."/>
            <person name="Henrissat B."/>
            <person name="Grigoriev I.V."/>
            <person name="Yang Z.L."/>
            <person name="Xu J."/>
            <person name="Martin F.M."/>
        </authorList>
    </citation>
    <scope>NUCLEOTIDE SEQUENCE</scope>
    <source>
        <strain evidence="1">ATCC 28755</strain>
    </source>
</reference>
<dbReference type="Proteomes" id="UP000790377">
    <property type="component" value="Unassembled WGS sequence"/>
</dbReference>